<dbReference type="RefSeq" id="WP_169610089.1">
    <property type="nucleotide sequence ID" value="NZ_CP051682.1"/>
</dbReference>
<gene>
    <name evidence="1" type="ORF">HH214_18345</name>
</gene>
<evidence type="ECO:0000313" key="2">
    <source>
        <dbReference type="Proteomes" id="UP000503278"/>
    </source>
</evidence>
<proteinExistence type="predicted"/>
<dbReference type="KEGG" id="mrob:HH214_18345"/>
<evidence type="ECO:0000313" key="1">
    <source>
        <dbReference type="EMBL" id="QJD97692.1"/>
    </source>
</evidence>
<reference evidence="1 2" key="1">
    <citation type="submission" date="2020-04" db="EMBL/GenBank/DDBJ databases">
        <title>Genome sequencing of novel species.</title>
        <authorList>
            <person name="Heo J."/>
            <person name="Kim S.-J."/>
            <person name="Kim J.-S."/>
            <person name="Hong S.-B."/>
            <person name="Kwon S.-W."/>
        </authorList>
    </citation>
    <scope>NUCLEOTIDE SEQUENCE [LARGE SCALE GENOMIC DNA]</scope>
    <source>
        <strain evidence="1 2">F39-2</strain>
    </source>
</reference>
<sequence length="234" mass="27857">MSINKILESGKPNFDVWDKQLDEHFFAQYHPNDVGKEEYERIFFQTNELLIDIASSFFVYGKFKDKWDTSKCHLNYLGQNLLLKSEKMNLTFDWGLDGNDFYMDVHIMYPENLRYMTDDFWTMLLELKSLGEFEYSGSGYLNAQERPFFENKTSTIFQVIRNFMLYQVKKMNGTNYQQPPTMDIGQFSLKWNVNTPWPELLEKSCKAFKSLYTINYQLWKIDDLAKKKAAKSIK</sequence>
<dbReference type="Proteomes" id="UP000503278">
    <property type="component" value="Chromosome"/>
</dbReference>
<protein>
    <submittedName>
        <fullName evidence="1">Uncharacterized protein</fullName>
    </submittedName>
</protein>
<organism evidence="1 2">
    <name type="scientific">Mucilaginibacter robiniae</name>
    <dbReference type="NCBI Taxonomy" id="2728022"/>
    <lineage>
        <taxon>Bacteria</taxon>
        <taxon>Pseudomonadati</taxon>
        <taxon>Bacteroidota</taxon>
        <taxon>Sphingobacteriia</taxon>
        <taxon>Sphingobacteriales</taxon>
        <taxon>Sphingobacteriaceae</taxon>
        <taxon>Mucilaginibacter</taxon>
    </lineage>
</organism>
<name>A0A7L5E335_9SPHI</name>
<dbReference type="AlphaFoldDB" id="A0A7L5E335"/>
<keyword evidence="2" id="KW-1185">Reference proteome</keyword>
<accession>A0A7L5E335</accession>
<dbReference type="EMBL" id="CP051682">
    <property type="protein sequence ID" value="QJD97692.1"/>
    <property type="molecule type" value="Genomic_DNA"/>
</dbReference>